<dbReference type="EMBL" id="VBOR01000043">
    <property type="protein sequence ID" value="TMQ50068.1"/>
    <property type="molecule type" value="Genomic_DNA"/>
</dbReference>
<protein>
    <submittedName>
        <fullName evidence="13">OmpA family protein</fullName>
    </submittedName>
</protein>
<dbReference type="Gene3D" id="3.30.1330.60">
    <property type="entry name" value="OmpA-like domain"/>
    <property type="match status" value="1"/>
</dbReference>
<dbReference type="InterPro" id="IPR027385">
    <property type="entry name" value="Beta-barrel_OMP"/>
</dbReference>
<evidence type="ECO:0000256" key="11">
    <source>
        <dbReference type="SAM" id="SignalP"/>
    </source>
</evidence>
<reference evidence="13 14" key="1">
    <citation type="journal article" date="2019" name="Nat. Microbiol.">
        <title>Mediterranean grassland soil C-N compound turnover is dependent on rainfall and depth, and is mediated by genomically divergent microorganisms.</title>
        <authorList>
            <person name="Diamond S."/>
            <person name="Andeer P.F."/>
            <person name="Li Z."/>
            <person name="Crits-Christoph A."/>
            <person name="Burstein D."/>
            <person name="Anantharaman K."/>
            <person name="Lane K.R."/>
            <person name="Thomas B.C."/>
            <person name="Pan C."/>
            <person name="Northen T.R."/>
            <person name="Banfield J.F."/>
        </authorList>
    </citation>
    <scope>NUCLEOTIDE SEQUENCE [LARGE SCALE GENOMIC DNA]</scope>
    <source>
        <strain evidence="13">WS_1</strain>
    </source>
</reference>
<dbReference type="Pfam" id="PF02412">
    <property type="entry name" value="TSP_3"/>
    <property type="match status" value="6"/>
</dbReference>
<keyword evidence="4" id="KW-0812">Transmembrane</keyword>
<dbReference type="PRINTS" id="PR01021">
    <property type="entry name" value="OMPADOMAIN"/>
</dbReference>
<evidence type="ECO:0000259" key="12">
    <source>
        <dbReference type="PROSITE" id="PS51123"/>
    </source>
</evidence>
<evidence type="ECO:0000256" key="10">
    <source>
        <dbReference type="PROSITE-ProRule" id="PRU00473"/>
    </source>
</evidence>
<evidence type="ECO:0000313" key="14">
    <source>
        <dbReference type="Proteomes" id="UP000316292"/>
    </source>
</evidence>
<evidence type="ECO:0000256" key="4">
    <source>
        <dbReference type="ARBA" id="ARBA00022692"/>
    </source>
</evidence>
<comment type="subcellular location">
    <subcellularLocation>
        <location evidence="1">Cell outer membrane</location>
        <topology evidence="1">Multi-pass membrane protein</topology>
    </subcellularLocation>
</comment>
<evidence type="ECO:0000256" key="7">
    <source>
        <dbReference type="ARBA" id="ARBA00023114"/>
    </source>
</evidence>
<gene>
    <name evidence="13" type="ORF">E6K71_03205</name>
</gene>
<dbReference type="InterPro" id="IPR003367">
    <property type="entry name" value="Thrombospondin_3-like_rpt"/>
</dbReference>
<dbReference type="InterPro" id="IPR006664">
    <property type="entry name" value="OMP_bac"/>
</dbReference>
<dbReference type="SUPFAM" id="SSF103088">
    <property type="entry name" value="OmpA-like"/>
    <property type="match status" value="1"/>
</dbReference>
<dbReference type="SUPFAM" id="SSF103647">
    <property type="entry name" value="TSP type-3 repeat"/>
    <property type="match status" value="2"/>
</dbReference>
<dbReference type="GO" id="GO:0015288">
    <property type="term" value="F:porin activity"/>
    <property type="evidence" value="ECO:0007669"/>
    <property type="project" value="UniProtKB-KW"/>
</dbReference>
<dbReference type="Pfam" id="PF13505">
    <property type="entry name" value="OMP_b-brl"/>
    <property type="match status" value="1"/>
</dbReference>
<dbReference type="GO" id="GO:0006811">
    <property type="term" value="P:monoatomic ion transport"/>
    <property type="evidence" value="ECO:0007669"/>
    <property type="project" value="UniProtKB-KW"/>
</dbReference>
<evidence type="ECO:0000256" key="6">
    <source>
        <dbReference type="ARBA" id="ARBA00023065"/>
    </source>
</evidence>
<dbReference type="Pfam" id="PF00691">
    <property type="entry name" value="OmpA"/>
    <property type="match status" value="1"/>
</dbReference>
<dbReference type="GO" id="GO:0005509">
    <property type="term" value="F:calcium ion binding"/>
    <property type="evidence" value="ECO:0007669"/>
    <property type="project" value="InterPro"/>
</dbReference>
<feature type="chain" id="PRO_5021920897" evidence="11">
    <location>
        <begin position="25"/>
        <end position="526"/>
    </location>
</feature>
<dbReference type="InterPro" id="IPR011250">
    <property type="entry name" value="OMP/PagP_B-barrel"/>
</dbReference>
<dbReference type="PANTHER" id="PTHR30329:SF21">
    <property type="entry name" value="LIPOPROTEIN YIAD-RELATED"/>
    <property type="match status" value="1"/>
</dbReference>
<dbReference type="GO" id="GO:0007155">
    <property type="term" value="P:cell adhesion"/>
    <property type="evidence" value="ECO:0007669"/>
    <property type="project" value="InterPro"/>
</dbReference>
<keyword evidence="3" id="KW-1134">Transmembrane beta strand</keyword>
<dbReference type="Gene3D" id="4.10.1080.10">
    <property type="entry name" value="TSP type-3 repeat"/>
    <property type="match status" value="3"/>
</dbReference>
<keyword evidence="2" id="KW-0813">Transport</keyword>
<keyword evidence="7" id="KW-0626">Porin</keyword>
<feature type="signal peptide" evidence="11">
    <location>
        <begin position="1"/>
        <end position="24"/>
    </location>
</feature>
<keyword evidence="5 11" id="KW-0732">Signal</keyword>
<dbReference type="PROSITE" id="PS51123">
    <property type="entry name" value="OMPA_2"/>
    <property type="match status" value="1"/>
</dbReference>
<dbReference type="CDD" id="cd07185">
    <property type="entry name" value="OmpA_C-like"/>
    <property type="match status" value="1"/>
</dbReference>
<evidence type="ECO:0000256" key="2">
    <source>
        <dbReference type="ARBA" id="ARBA00022448"/>
    </source>
</evidence>
<name>A0A538SFC0_UNCEI</name>
<feature type="domain" description="OmpA-like" evidence="12">
    <location>
        <begin position="391"/>
        <end position="510"/>
    </location>
</feature>
<proteinExistence type="predicted"/>
<dbReference type="AlphaFoldDB" id="A0A538SFC0"/>
<evidence type="ECO:0000256" key="8">
    <source>
        <dbReference type="ARBA" id="ARBA00023136"/>
    </source>
</evidence>
<dbReference type="InterPro" id="IPR050330">
    <property type="entry name" value="Bact_OuterMem_StrucFunc"/>
</dbReference>
<keyword evidence="9" id="KW-0998">Cell outer membrane</keyword>
<dbReference type="InterPro" id="IPR028974">
    <property type="entry name" value="TSP_type-3_rpt"/>
</dbReference>
<comment type="caution">
    <text evidence="13">The sequence shown here is derived from an EMBL/GenBank/DDBJ whole genome shotgun (WGS) entry which is preliminary data.</text>
</comment>
<evidence type="ECO:0000256" key="1">
    <source>
        <dbReference type="ARBA" id="ARBA00004571"/>
    </source>
</evidence>
<evidence type="ECO:0000313" key="13">
    <source>
        <dbReference type="EMBL" id="TMQ50068.1"/>
    </source>
</evidence>
<sequence>MKALRMLAVLAVVVVATLAPTRTARSEPGGLHLNLTPFGGYWDWGKEIKFDKHAFYGGRVGLGFGRYLGVEGYYSWLKTRANDPLFTLPGGTPGAGREMELRGYGGDLTLNLLPSIAFDPYVLGGWHEEKITSKTDVPSKIQDWENGLEFGGGIKLGLGSKIALRGEIRDKLWKLPPSSSSINNLSYTGGLQLTLGGSAHGGDADKDGVPDKNDRCPNTPKGALVDASGCPIDSDGDGVPDGLDQCPDTPKGAIVDARGCTSDADSDGVPDGIDQCPGTPAGTIVDAKGCPLDSDGDGVPDGVDKCPNTPAGAKVDATGCPVDSDNDGVPDGIDQCPNTPPGTKVDARGCSVDSDGDGVPDDKDLCPNTLPNVKVDADGCPIELNEKETELLDKGRITTREIHFETAKWDILPESRPVLDDIGKILIQWPKLKIEIGGHTDARGSDAYNLNLSQKRAQAVLDYLLANFPQINRDQYTAKGYGERKPVASNKKVEGMAKNRRVEFKVLNTEELTKERERRRLLKKGE</sequence>
<keyword evidence="6" id="KW-0406">Ion transport</keyword>
<dbReference type="GO" id="GO:0009279">
    <property type="term" value="C:cell outer membrane"/>
    <property type="evidence" value="ECO:0007669"/>
    <property type="project" value="UniProtKB-SubCell"/>
</dbReference>
<dbReference type="PANTHER" id="PTHR30329">
    <property type="entry name" value="STATOR ELEMENT OF FLAGELLAR MOTOR COMPLEX"/>
    <property type="match status" value="1"/>
</dbReference>
<evidence type="ECO:0000256" key="9">
    <source>
        <dbReference type="ARBA" id="ARBA00023237"/>
    </source>
</evidence>
<dbReference type="InterPro" id="IPR006665">
    <property type="entry name" value="OmpA-like"/>
</dbReference>
<evidence type="ECO:0000256" key="5">
    <source>
        <dbReference type="ARBA" id="ARBA00022729"/>
    </source>
</evidence>
<keyword evidence="8 10" id="KW-0472">Membrane</keyword>
<dbReference type="Proteomes" id="UP000316292">
    <property type="component" value="Unassembled WGS sequence"/>
</dbReference>
<dbReference type="Gene3D" id="2.40.160.20">
    <property type="match status" value="1"/>
</dbReference>
<organism evidence="13 14">
    <name type="scientific">Eiseniibacteriota bacterium</name>
    <dbReference type="NCBI Taxonomy" id="2212470"/>
    <lineage>
        <taxon>Bacteria</taxon>
        <taxon>Candidatus Eiseniibacteriota</taxon>
    </lineage>
</organism>
<accession>A0A538SFC0</accession>
<dbReference type="GO" id="GO:0046930">
    <property type="term" value="C:pore complex"/>
    <property type="evidence" value="ECO:0007669"/>
    <property type="project" value="UniProtKB-KW"/>
</dbReference>
<evidence type="ECO:0000256" key="3">
    <source>
        <dbReference type="ARBA" id="ARBA00022452"/>
    </source>
</evidence>
<dbReference type="InterPro" id="IPR036737">
    <property type="entry name" value="OmpA-like_sf"/>
</dbReference>
<dbReference type="SUPFAM" id="SSF56925">
    <property type="entry name" value="OMPA-like"/>
    <property type="match status" value="1"/>
</dbReference>